<evidence type="ECO:0008006" key="4">
    <source>
        <dbReference type="Google" id="ProtNLM"/>
    </source>
</evidence>
<gene>
    <name evidence="2" type="ORF">DESUT3_01710</name>
</gene>
<name>A0ABM8HRN6_9BACT</name>
<evidence type="ECO:0000256" key="1">
    <source>
        <dbReference type="SAM" id="SignalP"/>
    </source>
</evidence>
<keyword evidence="3" id="KW-1185">Reference proteome</keyword>
<feature type="signal peptide" evidence="1">
    <location>
        <begin position="1"/>
        <end position="21"/>
    </location>
</feature>
<protein>
    <recommendedName>
        <fullName evidence="4">Carboxypeptidase regulatory-like domain-containing protein</fullName>
    </recommendedName>
</protein>
<dbReference type="EMBL" id="AP024355">
    <property type="protein sequence ID" value="BCR03102.1"/>
    <property type="molecule type" value="Genomic_DNA"/>
</dbReference>
<dbReference type="RefSeq" id="WP_221250580.1">
    <property type="nucleotide sequence ID" value="NZ_AP024355.1"/>
</dbReference>
<dbReference type="Proteomes" id="UP001319827">
    <property type="component" value="Chromosome"/>
</dbReference>
<evidence type="ECO:0000313" key="3">
    <source>
        <dbReference type="Proteomes" id="UP001319827"/>
    </source>
</evidence>
<sequence length="190" mass="20703">MARFRLAGLALLVLLSLSAPAAAQVSVSFGWERPVQFKVVDAETGEAVARPLLVVATSKEYPGAPAPVKSYDVYRGNAVGVVDYKASEKVPGVELRVVASGYSFLTKQVHWKDLPQRKRDSDGLDLGPPPVVTIELKNLERSGEWARNFKLNIGPALEEFLEIGPPAMSRDGKKLIGDFLDKERGKLLGF</sequence>
<feature type="chain" id="PRO_5045709197" description="Carboxypeptidase regulatory-like domain-containing protein" evidence="1">
    <location>
        <begin position="22"/>
        <end position="190"/>
    </location>
</feature>
<proteinExistence type="predicted"/>
<accession>A0ABM8HRN6</accession>
<evidence type="ECO:0000313" key="2">
    <source>
        <dbReference type="EMBL" id="BCR03102.1"/>
    </source>
</evidence>
<keyword evidence="1" id="KW-0732">Signal</keyword>
<organism evidence="2 3">
    <name type="scientific">Desulfuromonas versatilis</name>
    <dbReference type="NCBI Taxonomy" id="2802975"/>
    <lineage>
        <taxon>Bacteria</taxon>
        <taxon>Pseudomonadati</taxon>
        <taxon>Thermodesulfobacteriota</taxon>
        <taxon>Desulfuromonadia</taxon>
        <taxon>Desulfuromonadales</taxon>
        <taxon>Desulfuromonadaceae</taxon>
        <taxon>Desulfuromonas</taxon>
    </lineage>
</organism>
<reference evidence="2 3" key="2">
    <citation type="journal article" date="2021" name="Int. J. Syst. Evol. Microbiol.">
        <title>Isolation and Polyphasic Characterization of Desulfuromonas versatilis sp. Nov., an Electrogenic Bacteria Capable of Versatile Metabolism Isolated from a Graphene Oxide-Reducing Enrichment Culture.</title>
        <authorList>
            <person name="Xie L."/>
            <person name="Yoshida N."/>
            <person name="Ishii S."/>
            <person name="Meng L."/>
        </authorList>
    </citation>
    <scope>NUCLEOTIDE SEQUENCE [LARGE SCALE GENOMIC DNA]</scope>
    <source>
        <strain evidence="2 3">NIT-T3</strain>
    </source>
</reference>
<reference evidence="2 3" key="1">
    <citation type="journal article" date="2016" name="C (Basel)">
        <title>Selective Growth of and Electricity Production by Marine Exoelectrogenic Bacteria in Self-Aggregated Hydrogel of Microbially Reduced Graphene Oxide.</title>
        <authorList>
            <person name="Yoshida N."/>
            <person name="Goto Y."/>
            <person name="Miyata Y."/>
        </authorList>
    </citation>
    <scope>NUCLEOTIDE SEQUENCE [LARGE SCALE GENOMIC DNA]</scope>
    <source>
        <strain evidence="2 3">NIT-T3</strain>
    </source>
</reference>